<keyword evidence="1" id="KW-1133">Transmembrane helix</keyword>
<feature type="transmembrane region" description="Helical" evidence="1">
    <location>
        <begin position="20"/>
        <end position="39"/>
    </location>
</feature>
<dbReference type="EMBL" id="CP015438">
    <property type="protein sequence ID" value="ANB60343.1"/>
    <property type="molecule type" value="Genomic_DNA"/>
</dbReference>
<dbReference type="RefSeq" id="WP_274520056.1">
    <property type="nucleotide sequence ID" value="NZ_CP015438.1"/>
</dbReference>
<name>A0A160F3Z0_9BACL</name>
<sequence>MNKVDEIIDNMMESITNGMFLMIVLFGVPYFFYVLAQFLGR</sequence>
<protein>
    <submittedName>
        <fullName evidence="2">Putative membrane protein</fullName>
    </submittedName>
</protein>
<keyword evidence="1" id="KW-0472">Membrane</keyword>
<reference evidence="2 3" key="1">
    <citation type="journal article" date="2006" name="Syst. Appl. Microbiol.">
        <title>Anoxybacillus amylolyticus sp. nov., a thermophilic amylase producing bacterium isolated from Mount Rittmann (Antarctica).</title>
        <authorList>
            <person name="Poli A."/>
            <person name="Esposito E."/>
            <person name="Lama L."/>
            <person name="Orlando P."/>
            <person name="Nicolaus G."/>
            <person name="de Appolonia F."/>
            <person name="Gambacorta A."/>
            <person name="Nicolaus B."/>
        </authorList>
    </citation>
    <scope>NUCLEOTIDE SEQUENCE [LARGE SCALE GENOMIC DNA]</scope>
    <source>
        <strain evidence="2 3">DSM 15939</strain>
    </source>
</reference>
<dbReference type="Proteomes" id="UP000076865">
    <property type="component" value="Chromosome"/>
</dbReference>
<accession>A0A160F3Z0</accession>
<keyword evidence="3" id="KW-1185">Reference proteome</keyword>
<organism evidence="2 3">
    <name type="scientific">Anoxybacteroides amylolyticum</name>
    <dbReference type="NCBI Taxonomy" id="294699"/>
    <lineage>
        <taxon>Bacteria</taxon>
        <taxon>Bacillati</taxon>
        <taxon>Bacillota</taxon>
        <taxon>Bacilli</taxon>
        <taxon>Bacillales</taxon>
        <taxon>Anoxybacillaceae</taxon>
        <taxon>Anoxybacteroides</taxon>
    </lineage>
</organism>
<dbReference type="KEGG" id="aamy:GFC30_1862"/>
<gene>
    <name evidence="2" type="ORF">GFC30_1862</name>
</gene>
<keyword evidence="1" id="KW-0812">Transmembrane</keyword>
<evidence type="ECO:0000313" key="3">
    <source>
        <dbReference type="Proteomes" id="UP000076865"/>
    </source>
</evidence>
<proteinExistence type="predicted"/>
<dbReference type="AlphaFoldDB" id="A0A160F3Z0"/>
<evidence type="ECO:0000313" key="2">
    <source>
        <dbReference type="EMBL" id="ANB60343.1"/>
    </source>
</evidence>
<evidence type="ECO:0000256" key="1">
    <source>
        <dbReference type="SAM" id="Phobius"/>
    </source>
</evidence>